<dbReference type="EMBL" id="VFIY01000004">
    <property type="protein sequence ID" value="TPD62814.1"/>
    <property type="molecule type" value="Genomic_DNA"/>
</dbReference>
<dbReference type="GO" id="GO:0051301">
    <property type="term" value="P:cell division"/>
    <property type="evidence" value="ECO:0007669"/>
    <property type="project" value="TreeGrafter"/>
</dbReference>
<protein>
    <submittedName>
        <fullName evidence="2">Tetratricopeptide repeat protein</fullName>
    </submittedName>
</protein>
<reference evidence="3" key="1">
    <citation type="submission" date="2019-06" db="EMBL/GenBank/DDBJ databases">
        <title>The complete genome of Emcibacter congregatus ZYLT.</title>
        <authorList>
            <person name="Zhao Z."/>
        </authorList>
    </citation>
    <scope>NUCLEOTIDE SEQUENCE [LARGE SCALE GENOMIC DNA]</scope>
    <source>
        <strain evidence="3">MCCC 1A06723</strain>
    </source>
</reference>
<dbReference type="RefSeq" id="WP_139938064.1">
    <property type="nucleotide sequence ID" value="NZ_JBHSYP010000022.1"/>
</dbReference>
<dbReference type="Gene3D" id="1.25.40.10">
    <property type="entry name" value="Tetratricopeptide repeat domain"/>
    <property type="match status" value="1"/>
</dbReference>
<dbReference type="Proteomes" id="UP000319148">
    <property type="component" value="Unassembled WGS sequence"/>
</dbReference>
<keyword evidence="1" id="KW-0802">TPR repeat</keyword>
<dbReference type="SMART" id="SM00028">
    <property type="entry name" value="TPR"/>
    <property type="match status" value="6"/>
</dbReference>
<dbReference type="SUPFAM" id="SSF53756">
    <property type="entry name" value="UDP-Glycosyltransferase/glycogen phosphorylase"/>
    <property type="match status" value="1"/>
</dbReference>
<evidence type="ECO:0000313" key="2">
    <source>
        <dbReference type="EMBL" id="TPD62814.1"/>
    </source>
</evidence>
<evidence type="ECO:0000256" key="1">
    <source>
        <dbReference type="PROSITE-ProRule" id="PRU00339"/>
    </source>
</evidence>
<organism evidence="2 3">
    <name type="scientific">Emcibacter nanhaiensis</name>
    <dbReference type="NCBI Taxonomy" id="1505037"/>
    <lineage>
        <taxon>Bacteria</taxon>
        <taxon>Pseudomonadati</taxon>
        <taxon>Pseudomonadota</taxon>
        <taxon>Alphaproteobacteria</taxon>
        <taxon>Emcibacterales</taxon>
        <taxon>Emcibacteraceae</taxon>
        <taxon>Emcibacter</taxon>
    </lineage>
</organism>
<dbReference type="PANTHER" id="PTHR12558">
    <property type="entry name" value="CELL DIVISION CYCLE 16,23,27"/>
    <property type="match status" value="1"/>
</dbReference>
<dbReference type="OrthoDB" id="6193797at2"/>
<keyword evidence="3" id="KW-1185">Reference proteome</keyword>
<dbReference type="SUPFAM" id="SSF48452">
    <property type="entry name" value="TPR-like"/>
    <property type="match status" value="1"/>
</dbReference>
<name>A0A501PS74_9PROT</name>
<feature type="repeat" description="TPR" evidence="1">
    <location>
        <begin position="123"/>
        <end position="156"/>
    </location>
</feature>
<gene>
    <name evidence="2" type="ORF">FIV46_01675</name>
</gene>
<dbReference type="Pfam" id="PF14559">
    <property type="entry name" value="TPR_19"/>
    <property type="match status" value="1"/>
</dbReference>
<sequence length="563" mass="63881">MAKKSEKNSGTLAPARNRGQFNKYLQKGNQLFSRGEYSQALAFLNAAWNYDESNSQVGVQIANCLFEIGEKAKAINVLSYVWQKAPENSDVCTVIGGAATKMNFHDLALKAYEHYTRLNPNDPKGYVNFAAALKEIDQFDKAIDLLQNVIPIFPEHAPLWLALASVVHLRDGPEASLVFYEEAYRQAPDDRLVLYNLPAVYLDLGRLSDAKKVVQECISNYSEFSYPHLLYAKILMSEGNLQQGWEEYKWRHHPGSAASCVLPYDIPAWESGMDITGKTLLISAEQGVGDEILATPVYKQIVEQAGQVYIGCDERLVPLYKNSFPDAEITPFDVFMTPEGRNGRLYPDLSPEDIETIDYYCFCLDALANVWRKPEDIKPREKILLPSDAQTEKWRARLEDLPHKLNVGICWKSGTMHVQRQLHYPPLEYWLPLLQNGKVNFINVQYGDNRDELAAFLMKHDIEIHDFEDLDLKDDFDGTAALMSCLDLVIGPATTPVIQAGCTGTEVWWLTNGYPWWTFGPQDPPWLERGHIHAKDPNQPWPAFMTEMQGTFESWVTSQTSVK</sequence>
<accession>A0A501PS74</accession>
<dbReference type="PROSITE" id="PS50005">
    <property type="entry name" value="TPR"/>
    <property type="match status" value="1"/>
</dbReference>
<comment type="caution">
    <text evidence="2">The sequence shown here is derived from an EMBL/GenBank/DDBJ whole genome shotgun (WGS) entry which is preliminary data.</text>
</comment>
<proteinExistence type="predicted"/>
<dbReference type="InterPro" id="IPR011990">
    <property type="entry name" value="TPR-like_helical_dom_sf"/>
</dbReference>
<dbReference type="InterPro" id="IPR019734">
    <property type="entry name" value="TPR_rpt"/>
</dbReference>
<dbReference type="PANTHER" id="PTHR12558:SF44">
    <property type="entry name" value="TETRATRICOPEPTIDE REPEAT-CONTAINING PROTEIN"/>
    <property type="match status" value="1"/>
</dbReference>
<dbReference type="AlphaFoldDB" id="A0A501PS74"/>
<evidence type="ECO:0000313" key="3">
    <source>
        <dbReference type="Proteomes" id="UP000319148"/>
    </source>
</evidence>